<reference evidence="2" key="1">
    <citation type="submission" date="2021-03" db="EMBL/GenBank/DDBJ databases">
        <authorList>
            <person name="Kanchanasin P."/>
            <person name="Saeng-In P."/>
            <person name="Phongsopitanun W."/>
            <person name="Yuki M."/>
            <person name="Kudo T."/>
            <person name="Ohkuma M."/>
            <person name="Tanasupawat S."/>
        </authorList>
    </citation>
    <scope>NUCLEOTIDE SEQUENCE</scope>
    <source>
        <strain evidence="2">GKU 128</strain>
    </source>
</reference>
<protein>
    <recommendedName>
        <fullName evidence="4">Secreted protein</fullName>
    </recommendedName>
</protein>
<comment type="caution">
    <text evidence="2">The sequence shown here is derived from an EMBL/GenBank/DDBJ whole genome shotgun (WGS) entry which is preliminary data.</text>
</comment>
<evidence type="ECO:0000313" key="2">
    <source>
        <dbReference type="EMBL" id="MBO2455765.1"/>
    </source>
</evidence>
<organism evidence="2 3">
    <name type="scientific">Actinomadura barringtoniae</name>
    <dbReference type="NCBI Taxonomy" id="1427535"/>
    <lineage>
        <taxon>Bacteria</taxon>
        <taxon>Bacillati</taxon>
        <taxon>Actinomycetota</taxon>
        <taxon>Actinomycetes</taxon>
        <taxon>Streptosporangiales</taxon>
        <taxon>Thermomonosporaceae</taxon>
        <taxon>Actinomadura</taxon>
    </lineage>
</organism>
<dbReference type="Proteomes" id="UP000669179">
    <property type="component" value="Unassembled WGS sequence"/>
</dbReference>
<proteinExistence type="predicted"/>
<evidence type="ECO:0000313" key="3">
    <source>
        <dbReference type="Proteomes" id="UP000669179"/>
    </source>
</evidence>
<keyword evidence="1" id="KW-0732">Signal</keyword>
<keyword evidence="3" id="KW-1185">Reference proteome</keyword>
<feature type="signal peptide" evidence="1">
    <location>
        <begin position="1"/>
        <end position="23"/>
    </location>
</feature>
<dbReference type="RefSeq" id="WP_208264008.1">
    <property type="nucleotide sequence ID" value="NZ_JAGEOJ010000042.1"/>
</dbReference>
<evidence type="ECO:0000256" key="1">
    <source>
        <dbReference type="SAM" id="SignalP"/>
    </source>
</evidence>
<accession>A0A939PP07</accession>
<dbReference type="EMBL" id="JAGEOJ010000042">
    <property type="protein sequence ID" value="MBO2455765.1"/>
    <property type="molecule type" value="Genomic_DNA"/>
</dbReference>
<feature type="chain" id="PRO_5037579977" description="Secreted protein" evidence="1">
    <location>
        <begin position="24"/>
        <end position="110"/>
    </location>
</feature>
<name>A0A939PP07_9ACTN</name>
<sequence>MISPLKRTLTVLPLVLLPFGAVAACGGENSKTDCNANSCTVTFDRGVDANASIFGVKAELVSVQNETVTLKIAGEQVTVPVGDGQQQADGFNVSVQSVTKDKVTVKIQHS</sequence>
<gene>
    <name evidence="2" type="ORF">J4573_52425</name>
</gene>
<dbReference type="AlphaFoldDB" id="A0A939PP07"/>
<dbReference type="PROSITE" id="PS51257">
    <property type="entry name" value="PROKAR_LIPOPROTEIN"/>
    <property type="match status" value="1"/>
</dbReference>
<evidence type="ECO:0008006" key="4">
    <source>
        <dbReference type="Google" id="ProtNLM"/>
    </source>
</evidence>